<evidence type="ECO:0000256" key="5">
    <source>
        <dbReference type="ARBA" id="ARBA00023136"/>
    </source>
</evidence>
<evidence type="ECO:0000256" key="1">
    <source>
        <dbReference type="ARBA" id="ARBA00004141"/>
    </source>
</evidence>
<evidence type="ECO:0000256" key="4">
    <source>
        <dbReference type="ARBA" id="ARBA00022989"/>
    </source>
</evidence>
<dbReference type="RefSeq" id="XP_014532920.1">
    <property type="nucleotide sequence ID" value="XM_014677434.1"/>
</dbReference>
<keyword evidence="2" id="KW-0813">Transport</keyword>
<dbReference type="GeneID" id="26234010"/>
<dbReference type="Pfam" id="PF07690">
    <property type="entry name" value="MFS_1"/>
    <property type="match status" value="1"/>
</dbReference>
<dbReference type="OMA" id="EIFRVEY"/>
<dbReference type="SUPFAM" id="SSF103473">
    <property type="entry name" value="MFS general substrate transporter"/>
    <property type="match status" value="1"/>
</dbReference>
<accession>A0A7T6XMH4</accession>
<keyword evidence="5 6" id="KW-0472">Membrane</keyword>
<protein>
    <submittedName>
        <fullName evidence="8">Tetracycline resistance protein, TetA/multidrug resistance protein MdtG</fullName>
    </submittedName>
</protein>
<dbReference type="Proteomes" id="UP000595662">
    <property type="component" value="Chromosome 3"/>
</dbReference>
<proteinExistence type="predicted"/>
<name>A0A7T6XMH4_PENDI</name>
<keyword evidence="4 6" id="KW-1133">Transmembrane helix</keyword>
<dbReference type="PROSITE" id="PS50850">
    <property type="entry name" value="MFS"/>
    <property type="match status" value="1"/>
</dbReference>
<evidence type="ECO:0000256" key="3">
    <source>
        <dbReference type="ARBA" id="ARBA00022692"/>
    </source>
</evidence>
<sequence length="136" mass="14204">MNAPGLNLATTNTTTAICRVAEPIALTSIFPYSWVMVKDFHVDNGNNASFYAGILISAFSLAEALTGMLWGALSDRVGRKPILISGCAGTTASLILVGMAPNFWVALAGRALGGALNGNIGVIQTMVGELVKRPEH</sequence>
<organism evidence="8 9">
    <name type="scientific">Penicillium digitatum</name>
    <name type="common">Green mold</name>
    <dbReference type="NCBI Taxonomy" id="36651"/>
    <lineage>
        <taxon>Eukaryota</taxon>
        <taxon>Fungi</taxon>
        <taxon>Dikarya</taxon>
        <taxon>Ascomycota</taxon>
        <taxon>Pezizomycotina</taxon>
        <taxon>Eurotiomycetes</taxon>
        <taxon>Eurotiomycetidae</taxon>
        <taxon>Eurotiales</taxon>
        <taxon>Aspergillaceae</taxon>
        <taxon>Penicillium</taxon>
    </lineage>
</organism>
<evidence type="ECO:0000313" key="8">
    <source>
        <dbReference type="EMBL" id="QQK43871.1"/>
    </source>
</evidence>
<dbReference type="EMBL" id="CP060776">
    <property type="protein sequence ID" value="QQK43871.1"/>
    <property type="molecule type" value="Genomic_DNA"/>
</dbReference>
<dbReference type="KEGG" id="pdp:PDIP_56940"/>
<dbReference type="PANTHER" id="PTHR23504">
    <property type="entry name" value="MAJOR FACILITATOR SUPERFAMILY DOMAIN-CONTAINING PROTEIN 10"/>
    <property type="match status" value="1"/>
</dbReference>
<comment type="subcellular location">
    <subcellularLocation>
        <location evidence="1">Membrane</location>
        <topology evidence="1">Multi-pass membrane protein</topology>
    </subcellularLocation>
</comment>
<feature type="transmembrane region" description="Helical" evidence="6">
    <location>
        <begin position="82"/>
        <end position="104"/>
    </location>
</feature>
<evidence type="ECO:0000256" key="2">
    <source>
        <dbReference type="ARBA" id="ARBA00022448"/>
    </source>
</evidence>
<feature type="transmembrane region" description="Helical" evidence="6">
    <location>
        <begin position="48"/>
        <end position="70"/>
    </location>
</feature>
<evidence type="ECO:0000256" key="6">
    <source>
        <dbReference type="SAM" id="Phobius"/>
    </source>
</evidence>
<dbReference type="PANTHER" id="PTHR23504:SF2">
    <property type="entry name" value="TRANSPORTER, PUTATIVE (AFU_ORTHOLOGUE AFUA_8G04150)-RELATED"/>
    <property type="match status" value="1"/>
</dbReference>
<dbReference type="GO" id="GO:0016020">
    <property type="term" value="C:membrane"/>
    <property type="evidence" value="ECO:0007669"/>
    <property type="project" value="UniProtKB-SubCell"/>
</dbReference>
<gene>
    <name evidence="8" type="ORF">Pdw03_7772</name>
</gene>
<keyword evidence="3 6" id="KW-0812">Transmembrane</keyword>
<dbReference type="InterPro" id="IPR036259">
    <property type="entry name" value="MFS_trans_sf"/>
</dbReference>
<dbReference type="AlphaFoldDB" id="A0A7T6XMH4"/>
<evidence type="ECO:0000259" key="7">
    <source>
        <dbReference type="PROSITE" id="PS50850"/>
    </source>
</evidence>
<reference evidence="8 9" key="1">
    <citation type="submission" date="2020-08" db="EMBL/GenBank/DDBJ databases">
        <title>The completed genome sequence of the pathogenic ascomycete fungus Penicillium digitatum.</title>
        <authorList>
            <person name="Wang M."/>
        </authorList>
    </citation>
    <scope>NUCLEOTIDE SEQUENCE [LARGE SCALE GENOMIC DNA]</scope>
    <source>
        <strain evidence="8 9">PdW03</strain>
    </source>
</reference>
<evidence type="ECO:0000313" key="9">
    <source>
        <dbReference type="Proteomes" id="UP000595662"/>
    </source>
</evidence>
<dbReference type="Gene3D" id="1.20.1250.20">
    <property type="entry name" value="MFS general substrate transporter like domains"/>
    <property type="match status" value="1"/>
</dbReference>
<dbReference type="InterPro" id="IPR020846">
    <property type="entry name" value="MFS_dom"/>
</dbReference>
<dbReference type="VEuPathDB" id="FungiDB:PDIP_56940"/>
<feature type="domain" description="Major facilitator superfamily (MFS) profile" evidence="7">
    <location>
        <begin position="1"/>
        <end position="136"/>
    </location>
</feature>
<dbReference type="InterPro" id="IPR011701">
    <property type="entry name" value="MFS"/>
</dbReference>
<dbReference type="GO" id="GO:0022857">
    <property type="term" value="F:transmembrane transporter activity"/>
    <property type="evidence" value="ECO:0007669"/>
    <property type="project" value="InterPro"/>
</dbReference>